<name>A0A7W8HDP4_9BURK</name>
<evidence type="ECO:0000256" key="8">
    <source>
        <dbReference type="ARBA" id="ARBA00051245"/>
    </source>
</evidence>
<organism evidence="11 12">
    <name type="scientific">Quisquiliibacterium transsilvanicum</name>
    <dbReference type="NCBI Taxonomy" id="1549638"/>
    <lineage>
        <taxon>Bacteria</taxon>
        <taxon>Pseudomonadati</taxon>
        <taxon>Pseudomonadota</taxon>
        <taxon>Betaproteobacteria</taxon>
        <taxon>Burkholderiales</taxon>
        <taxon>Burkholderiaceae</taxon>
        <taxon>Quisquiliibacterium</taxon>
    </lineage>
</organism>
<evidence type="ECO:0000256" key="5">
    <source>
        <dbReference type="ARBA" id="ARBA00022777"/>
    </source>
</evidence>
<evidence type="ECO:0000256" key="6">
    <source>
        <dbReference type="ARBA" id="ARBA00022840"/>
    </source>
</evidence>
<keyword evidence="4" id="KW-0547">Nucleotide-binding</keyword>
<accession>A0A7W8HDP4</accession>
<comment type="caution">
    <text evidence="11">The sequence shown here is derived from an EMBL/GenBank/DDBJ whole genome shotgun (WGS) entry which is preliminary data.</text>
</comment>
<sequence>MSLIERAVSRLTGGDPAAPKAGTTAHPGAPAEPREKASTIEALMERSDASEVAHAASAVAPATAEAAPAAPQRPQPEPVRLNIESLRLRGFVPPDTNEGRISQEFRVIKRPLIANAFGKGVAPIRNGKRVMVTSSFPGEGKSFCAINLAMSIAAERDHKVLLVDADVARPSLPRELGIQTEEGLMELLLDDRLDVEQFVLPTNVEKLAILPAGRRHQQATELLASAAMTRLLEQISVRYPDRVVIFDSPPLLVTTESRVLASYMGQIVLVVEAGKTPREAMKESLAMLDGSEVIGLVLNKATGTEGGGYGGYYGYGYGQA</sequence>
<evidence type="ECO:0000256" key="7">
    <source>
        <dbReference type="ARBA" id="ARBA00023137"/>
    </source>
</evidence>
<dbReference type="InterPro" id="IPR050445">
    <property type="entry name" value="Bact_polysacc_biosynth/exp"/>
</dbReference>
<dbReference type="RefSeq" id="WP_183963132.1">
    <property type="nucleotide sequence ID" value="NZ_BAABEW010000003.1"/>
</dbReference>
<keyword evidence="11" id="KW-0675">Receptor</keyword>
<dbReference type="InterPro" id="IPR005702">
    <property type="entry name" value="Wzc-like_C"/>
</dbReference>
<dbReference type="GO" id="GO:0005524">
    <property type="term" value="F:ATP binding"/>
    <property type="evidence" value="ECO:0007669"/>
    <property type="project" value="UniProtKB-KW"/>
</dbReference>
<protein>
    <recommendedName>
        <fullName evidence="2">non-specific protein-tyrosine kinase</fullName>
        <ecNumber evidence="2">2.7.10.2</ecNumber>
    </recommendedName>
</protein>
<dbReference type="InterPro" id="IPR025669">
    <property type="entry name" value="AAA_dom"/>
</dbReference>
<keyword evidence="7 11" id="KW-0829">Tyrosine-protein kinase</keyword>
<comment type="similarity">
    <text evidence="1">Belongs to the CpsD/CapB family.</text>
</comment>
<dbReference type="AlphaFoldDB" id="A0A7W8HDP4"/>
<dbReference type="NCBIfam" id="TIGR01007">
    <property type="entry name" value="eps_fam"/>
    <property type="match status" value="1"/>
</dbReference>
<proteinExistence type="inferred from homology"/>
<evidence type="ECO:0000256" key="3">
    <source>
        <dbReference type="ARBA" id="ARBA00022679"/>
    </source>
</evidence>
<dbReference type="Gene3D" id="3.40.50.300">
    <property type="entry name" value="P-loop containing nucleotide triphosphate hydrolases"/>
    <property type="match status" value="1"/>
</dbReference>
<feature type="compositionally biased region" description="Low complexity" evidence="9">
    <location>
        <begin position="52"/>
        <end position="70"/>
    </location>
</feature>
<feature type="domain" description="AAA" evidence="10">
    <location>
        <begin position="138"/>
        <end position="261"/>
    </location>
</feature>
<dbReference type="EMBL" id="JACHGB010000001">
    <property type="protein sequence ID" value="MBB5270046.1"/>
    <property type="molecule type" value="Genomic_DNA"/>
</dbReference>
<comment type="catalytic activity">
    <reaction evidence="8">
        <text>L-tyrosyl-[protein] + ATP = O-phospho-L-tyrosyl-[protein] + ADP + H(+)</text>
        <dbReference type="Rhea" id="RHEA:10596"/>
        <dbReference type="Rhea" id="RHEA-COMP:10136"/>
        <dbReference type="Rhea" id="RHEA-COMP:20101"/>
        <dbReference type="ChEBI" id="CHEBI:15378"/>
        <dbReference type="ChEBI" id="CHEBI:30616"/>
        <dbReference type="ChEBI" id="CHEBI:46858"/>
        <dbReference type="ChEBI" id="CHEBI:61978"/>
        <dbReference type="ChEBI" id="CHEBI:456216"/>
        <dbReference type="EC" id="2.7.10.2"/>
    </reaction>
</comment>
<keyword evidence="6" id="KW-0067">ATP-binding</keyword>
<dbReference type="PANTHER" id="PTHR32309">
    <property type="entry name" value="TYROSINE-PROTEIN KINASE"/>
    <property type="match status" value="1"/>
</dbReference>
<dbReference type="Pfam" id="PF13614">
    <property type="entry name" value="AAA_31"/>
    <property type="match status" value="1"/>
</dbReference>
<evidence type="ECO:0000256" key="9">
    <source>
        <dbReference type="SAM" id="MobiDB-lite"/>
    </source>
</evidence>
<keyword evidence="3 11" id="KW-0808">Transferase</keyword>
<keyword evidence="5 11" id="KW-0418">Kinase</keyword>
<dbReference type="PANTHER" id="PTHR32309:SF13">
    <property type="entry name" value="FERRIC ENTEROBACTIN TRANSPORT PROTEIN FEPE"/>
    <property type="match status" value="1"/>
</dbReference>
<dbReference type="SUPFAM" id="SSF52540">
    <property type="entry name" value="P-loop containing nucleoside triphosphate hydrolases"/>
    <property type="match status" value="1"/>
</dbReference>
<dbReference type="CDD" id="cd05387">
    <property type="entry name" value="BY-kinase"/>
    <property type="match status" value="1"/>
</dbReference>
<evidence type="ECO:0000256" key="1">
    <source>
        <dbReference type="ARBA" id="ARBA00007316"/>
    </source>
</evidence>
<dbReference type="NCBIfam" id="TIGR03018">
    <property type="entry name" value="pepcterm_TyrKin"/>
    <property type="match status" value="1"/>
</dbReference>
<evidence type="ECO:0000259" key="10">
    <source>
        <dbReference type="Pfam" id="PF13614"/>
    </source>
</evidence>
<gene>
    <name evidence="11" type="ORF">HNQ70_000030</name>
</gene>
<dbReference type="Proteomes" id="UP000532440">
    <property type="component" value="Unassembled WGS sequence"/>
</dbReference>
<feature type="region of interest" description="Disordered" evidence="9">
    <location>
        <begin position="1"/>
        <end position="78"/>
    </location>
</feature>
<dbReference type="GO" id="GO:0005886">
    <property type="term" value="C:plasma membrane"/>
    <property type="evidence" value="ECO:0007669"/>
    <property type="project" value="TreeGrafter"/>
</dbReference>
<feature type="compositionally biased region" description="Basic and acidic residues" evidence="9">
    <location>
        <begin position="32"/>
        <end position="51"/>
    </location>
</feature>
<reference evidence="11 12" key="1">
    <citation type="submission" date="2020-08" db="EMBL/GenBank/DDBJ databases">
        <title>Genomic Encyclopedia of Type Strains, Phase IV (KMG-IV): sequencing the most valuable type-strain genomes for metagenomic binning, comparative biology and taxonomic classification.</title>
        <authorList>
            <person name="Goeker M."/>
        </authorList>
    </citation>
    <scope>NUCLEOTIDE SEQUENCE [LARGE SCALE GENOMIC DNA]</scope>
    <source>
        <strain evidence="11 12">DSM 29781</strain>
    </source>
</reference>
<keyword evidence="12" id="KW-1185">Reference proteome</keyword>
<evidence type="ECO:0000313" key="12">
    <source>
        <dbReference type="Proteomes" id="UP000532440"/>
    </source>
</evidence>
<evidence type="ECO:0000313" key="11">
    <source>
        <dbReference type="EMBL" id="MBB5270046.1"/>
    </source>
</evidence>
<dbReference type="EC" id="2.7.10.2" evidence="2"/>
<dbReference type="GO" id="GO:0004715">
    <property type="term" value="F:non-membrane spanning protein tyrosine kinase activity"/>
    <property type="evidence" value="ECO:0007669"/>
    <property type="project" value="UniProtKB-EC"/>
</dbReference>
<evidence type="ECO:0000256" key="4">
    <source>
        <dbReference type="ARBA" id="ARBA00022741"/>
    </source>
</evidence>
<dbReference type="InterPro" id="IPR027417">
    <property type="entry name" value="P-loop_NTPase"/>
</dbReference>
<evidence type="ECO:0000256" key="2">
    <source>
        <dbReference type="ARBA" id="ARBA00011903"/>
    </source>
</evidence>